<dbReference type="InterPro" id="IPR002423">
    <property type="entry name" value="Cpn60/GroEL/TCP-1"/>
</dbReference>
<evidence type="ECO:0000256" key="1">
    <source>
        <dbReference type="ARBA" id="ARBA00004496"/>
    </source>
</evidence>
<dbReference type="RefSeq" id="XP_001739376.1">
    <property type="nucleotide sequence ID" value="XM_001739324.1"/>
</dbReference>
<dbReference type="Gene3D" id="1.10.560.10">
    <property type="entry name" value="GroEL-like equatorial domain"/>
    <property type="match status" value="1"/>
</dbReference>
<dbReference type="SUPFAM" id="SSF52029">
    <property type="entry name" value="GroEL apical domain-like"/>
    <property type="match status" value="1"/>
</dbReference>
<dbReference type="PROSITE" id="PS00750">
    <property type="entry name" value="TCP1_1"/>
    <property type="match status" value="1"/>
</dbReference>
<dbReference type="Proteomes" id="UP000008076">
    <property type="component" value="Unassembled WGS sequence"/>
</dbReference>
<dbReference type="OMA" id="SHPQMPH"/>
<dbReference type="OrthoDB" id="10248520at2759"/>
<dbReference type="GeneID" id="5884510"/>
<dbReference type="FunFam" id="3.50.7.10:FF:000003">
    <property type="entry name" value="T-complex protein 1 subunit epsilon"/>
    <property type="match status" value="1"/>
</dbReference>
<reference evidence="12" key="1">
    <citation type="submission" date="2007-12" db="EMBL/GenBank/DDBJ databases">
        <title>Annotation of Entamoeba dispar SAW760.</title>
        <authorList>
            <person name="Lorenzi H."/>
            <person name="Inman J."/>
            <person name="Schobel S."/>
            <person name="Amedeo P."/>
            <person name="Caler E."/>
        </authorList>
    </citation>
    <scope>NUCLEOTIDE SEQUENCE [LARGE SCALE GENOMIC DNA]</scope>
    <source>
        <strain evidence="12">ATCC PRA-260 / SAW760</strain>
    </source>
</reference>
<keyword evidence="6 10" id="KW-0143">Chaperone</keyword>
<dbReference type="KEGG" id="edi:EDI_306160"/>
<name>B0EMK1_ENTDS</name>
<accession>B0EMK1</accession>
<evidence type="ECO:0000256" key="3">
    <source>
        <dbReference type="ARBA" id="ARBA00022490"/>
    </source>
</evidence>
<dbReference type="NCBIfam" id="TIGR02343">
    <property type="entry name" value="chap_CCT_epsi"/>
    <property type="match status" value="1"/>
</dbReference>
<gene>
    <name evidence="11" type="ORF">EDI_306160</name>
</gene>
<evidence type="ECO:0000256" key="10">
    <source>
        <dbReference type="RuleBase" id="RU004187"/>
    </source>
</evidence>
<dbReference type="PRINTS" id="PR00304">
    <property type="entry name" value="TCOMPLEXTCP1"/>
</dbReference>
<evidence type="ECO:0000256" key="8">
    <source>
        <dbReference type="ARBA" id="ARBA00024677"/>
    </source>
</evidence>
<dbReference type="NCBIfam" id="NF041082">
    <property type="entry name" value="thermosome_alpha"/>
    <property type="match status" value="1"/>
</dbReference>
<comment type="subcellular location">
    <subcellularLocation>
        <location evidence="1">Cytoplasm</location>
    </subcellularLocation>
</comment>
<dbReference type="InterPro" id="IPR017998">
    <property type="entry name" value="Chaperone_TCP-1"/>
</dbReference>
<evidence type="ECO:0000256" key="7">
    <source>
        <dbReference type="ARBA" id="ARBA00024086"/>
    </source>
</evidence>
<evidence type="ECO:0000256" key="5">
    <source>
        <dbReference type="ARBA" id="ARBA00022840"/>
    </source>
</evidence>
<dbReference type="GO" id="GO:0005524">
    <property type="term" value="F:ATP binding"/>
    <property type="evidence" value="ECO:0007669"/>
    <property type="project" value="UniProtKB-KW"/>
</dbReference>
<keyword evidence="12" id="KW-1185">Reference proteome</keyword>
<dbReference type="PROSITE" id="PS00995">
    <property type="entry name" value="TCP1_3"/>
    <property type="match status" value="1"/>
</dbReference>
<proteinExistence type="inferred from homology"/>
<keyword evidence="4 10" id="KW-0547">Nucleotide-binding</keyword>
<dbReference type="SUPFAM" id="SSF48592">
    <property type="entry name" value="GroEL equatorial domain-like"/>
    <property type="match status" value="1"/>
</dbReference>
<dbReference type="InterPro" id="IPR027410">
    <property type="entry name" value="TCP-1-like_intermed_sf"/>
</dbReference>
<dbReference type="GO" id="GO:0140662">
    <property type="term" value="F:ATP-dependent protein folding chaperone"/>
    <property type="evidence" value="ECO:0007669"/>
    <property type="project" value="InterPro"/>
</dbReference>
<evidence type="ECO:0000256" key="4">
    <source>
        <dbReference type="ARBA" id="ARBA00022741"/>
    </source>
</evidence>
<evidence type="ECO:0000256" key="2">
    <source>
        <dbReference type="ARBA" id="ARBA00008020"/>
    </source>
</evidence>
<comment type="similarity">
    <text evidence="2 10">Belongs to the TCP-1 chaperonin family.</text>
</comment>
<dbReference type="InterPro" id="IPR012718">
    <property type="entry name" value="Chap_CCT_epsi"/>
</dbReference>
<dbReference type="Gene3D" id="3.50.7.10">
    <property type="entry name" value="GroEL"/>
    <property type="match status" value="1"/>
</dbReference>
<dbReference type="GO" id="GO:0005832">
    <property type="term" value="C:chaperonin-containing T-complex"/>
    <property type="evidence" value="ECO:0007669"/>
    <property type="project" value="UniProtKB-ARBA"/>
</dbReference>
<evidence type="ECO:0000256" key="9">
    <source>
        <dbReference type="ARBA" id="ARBA00033325"/>
    </source>
</evidence>
<dbReference type="VEuPathDB" id="AmoebaDB:EDI_306160"/>
<dbReference type="PROSITE" id="PS00751">
    <property type="entry name" value="TCP1_2"/>
    <property type="match status" value="1"/>
</dbReference>
<dbReference type="GO" id="GO:0016887">
    <property type="term" value="F:ATP hydrolysis activity"/>
    <property type="evidence" value="ECO:0007669"/>
    <property type="project" value="InterPro"/>
</dbReference>
<organism evidence="12">
    <name type="scientific">Entamoeba dispar (strain ATCC PRA-260 / SAW760)</name>
    <dbReference type="NCBI Taxonomy" id="370354"/>
    <lineage>
        <taxon>Eukaryota</taxon>
        <taxon>Amoebozoa</taxon>
        <taxon>Evosea</taxon>
        <taxon>Archamoebae</taxon>
        <taxon>Mastigamoebida</taxon>
        <taxon>Entamoebidae</taxon>
        <taxon>Entamoeba</taxon>
    </lineage>
</organism>
<keyword evidence="3" id="KW-0963">Cytoplasm</keyword>
<comment type="function">
    <text evidence="8">Molecular chaperone; assists the folding of proteins upon ATP hydrolysis. Known to play a role, in vitro, in the folding of actin and tubulin.</text>
</comment>
<dbReference type="CDD" id="cd03339">
    <property type="entry name" value="TCP1_epsilon"/>
    <property type="match status" value="1"/>
</dbReference>
<keyword evidence="11" id="KW-0808">Transferase</keyword>
<dbReference type="PANTHER" id="PTHR11353">
    <property type="entry name" value="CHAPERONIN"/>
    <property type="match status" value="1"/>
</dbReference>
<dbReference type="NCBIfam" id="NF041083">
    <property type="entry name" value="thermosome_beta"/>
    <property type="match status" value="1"/>
</dbReference>
<dbReference type="SUPFAM" id="SSF54849">
    <property type="entry name" value="GroEL-intermediate domain like"/>
    <property type="match status" value="1"/>
</dbReference>
<dbReference type="GO" id="GO:0051082">
    <property type="term" value="F:unfolded protein binding"/>
    <property type="evidence" value="ECO:0007669"/>
    <property type="project" value="InterPro"/>
</dbReference>
<dbReference type="InterPro" id="IPR054827">
    <property type="entry name" value="thermosome_alpha"/>
</dbReference>
<dbReference type="AlphaFoldDB" id="B0EMK1"/>
<dbReference type="EMBL" id="DS550005">
    <property type="protein sequence ID" value="EDR24247.1"/>
    <property type="molecule type" value="Genomic_DNA"/>
</dbReference>
<evidence type="ECO:0000313" key="12">
    <source>
        <dbReference type="Proteomes" id="UP000008076"/>
    </source>
</evidence>
<dbReference type="InterPro" id="IPR053374">
    <property type="entry name" value="TCP-1_chaperonin"/>
</dbReference>
<sequence length="537" mass="58731">MFAFDENGRPFIIVREQEEKKENRLKGVEATKAHILAAKSVADILKTSLGPKGMDKMMVSQDGDVTVSNDGATIMQDMNVDHPIAKLLVELSQSQDSEIGDGTTGVVVFAGSLLEHSLKLVERGIHPTRIATGYEEAAKVAVDELKKIAIEKEKMDRDSIIAACEVALGSKIVNRCKRHLAEVCADAVLSVYDKERNDVNMDLIKLVSKAGGRMEDTELVDGLMLEKDFSHAQMPKAVKDAKVCILSCPFEPPKTKTTTNMNVTSVEAYNQLYQQEQAYFRMQVEKVKEAGANVVLCQWGFDDEANHLLLSNGINAVRWVGGVELELLAIATGARIVPRFEELTKDKLGSCKSISEMSFGTIKEKMIKVEGCPNSNAVTIFIRGGNKMVLAEIERSIHDALCVARNYLRDNREVCGGGACEISMSLAVAEASKHCKTVEHHAMSVYADALLAVPHALAENSGLNAIETVAAVKQMQVTNKNSHFGIDCLQVGTNDMTEQKVFESLHAKTQQILLATQVVKMILKVDDVIGANAQQQQ</sequence>
<keyword evidence="5 10" id="KW-0067">ATP-binding</keyword>
<dbReference type="Pfam" id="PF00118">
    <property type="entry name" value="Cpn60_TCP1"/>
    <property type="match status" value="1"/>
</dbReference>
<dbReference type="Gene3D" id="3.30.260.10">
    <property type="entry name" value="TCP-1-like chaperonin intermediate domain"/>
    <property type="match status" value="1"/>
</dbReference>
<dbReference type="InterPro" id="IPR027409">
    <property type="entry name" value="GroEL-like_apical_dom_sf"/>
</dbReference>
<evidence type="ECO:0000313" key="11">
    <source>
        <dbReference type="EMBL" id="EDR24247.1"/>
    </source>
</evidence>
<dbReference type="eggNOG" id="KOG0357">
    <property type="taxonomic scope" value="Eukaryota"/>
</dbReference>
<protein>
    <recommendedName>
        <fullName evidence="7">T-complex protein 1 subunit epsilon</fullName>
    </recommendedName>
    <alternativeName>
        <fullName evidence="9">CCT-epsilon</fullName>
    </alternativeName>
</protein>
<dbReference type="InterPro" id="IPR027413">
    <property type="entry name" value="GROEL-like_equatorial_sf"/>
</dbReference>
<evidence type="ECO:0000256" key="6">
    <source>
        <dbReference type="ARBA" id="ARBA00023186"/>
    </source>
</evidence>
<dbReference type="InterPro" id="IPR002194">
    <property type="entry name" value="Chaperonin_TCP-1_CS"/>
</dbReference>
<dbReference type="GO" id="GO:0016740">
    <property type="term" value="F:transferase activity"/>
    <property type="evidence" value="ECO:0007669"/>
    <property type="project" value="UniProtKB-KW"/>
</dbReference>